<dbReference type="AlphaFoldDB" id="A0A562QL92"/>
<dbReference type="Pfam" id="PF00296">
    <property type="entry name" value="Bac_luciferase"/>
    <property type="match status" value="1"/>
</dbReference>
<comment type="caution">
    <text evidence="4">The sequence shown here is derived from an EMBL/GenBank/DDBJ whole genome shotgun (WGS) entry which is preliminary data.</text>
</comment>
<keyword evidence="5" id="KW-1185">Reference proteome</keyword>
<dbReference type="InterPro" id="IPR036661">
    <property type="entry name" value="Luciferase-like_sf"/>
</dbReference>
<evidence type="ECO:0000256" key="1">
    <source>
        <dbReference type="ARBA" id="ARBA00007789"/>
    </source>
</evidence>
<feature type="domain" description="Luciferase-like" evidence="3">
    <location>
        <begin position="8"/>
        <end position="295"/>
    </location>
</feature>
<dbReference type="SUPFAM" id="SSF51679">
    <property type="entry name" value="Bacterial luciferase-like"/>
    <property type="match status" value="1"/>
</dbReference>
<dbReference type="PANTHER" id="PTHR30137:SF6">
    <property type="entry name" value="LUCIFERASE-LIKE MONOOXYGENASE"/>
    <property type="match status" value="1"/>
</dbReference>
<gene>
    <name evidence="4" type="ORF">IQ22_00701</name>
</gene>
<evidence type="ECO:0000313" key="5">
    <source>
        <dbReference type="Proteomes" id="UP000316905"/>
    </source>
</evidence>
<dbReference type="GO" id="GO:0016705">
    <property type="term" value="F:oxidoreductase activity, acting on paired donors, with incorporation or reduction of molecular oxygen"/>
    <property type="evidence" value="ECO:0007669"/>
    <property type="project" value="InterPro"/>
</dbReference>
<dbReference type="GO" id="GO:0005829">
    <property type="term" value="C:cytosol"/>
    <property type="evidence" value="ECO:0007669"/>
    <property type="project" value="TreeGrafter"/>
</dbReference>
<accession>A0A562QL92</accession>
<dbReference type="NCBIfam" id="TIGR03558">
    <property type="entry name" value="oxido_grp_1"/>
    <property type="match status" value="1"/>
</dbReference>
<name>A0A562QL92_9PSED</name>
<dbReference type="RefSeq" id="WP_145138079.1">
    <property type="nucleotide sequence ID" value="NZ_VLKY01000002.1"/>
</dbReference>
<dbReference type="PANTHER" id="PTHR30137">
    <property type="entry name" value="LUCIFERASE-LIKE MONOOXYGENASE"/>
    <property type="match status" value="1"/>
</dbReference>
<proteinExistence type="predicted"/>
<dbReference type="InterPro" id="IPR050766">
    <property type="entry name" value="Bact_Lucif_Oxidored"/>
</dbReference>
<reference evidence="4 5" key="1">
    <citation type="journal article" date="2015" name="Stand. Genomic Sci.">
        <title>Genomic Encyclopedia of Bacterial and Archaeal Type Strains, Phase III: the genomes of soil and plant-associated and newly described type strains.</title>
        <authorList>
            <person name="Whitman W.B."/>
            <person name="Woyke T."/>
            <person name="Klenk H.P."/>
            <person name="Zhou Y."/>
            <person name="Lilburn T.G."/>
            <person name="Beck B.J."/>
            <person name="De Vos P."/>
            <person name="Vandamme P."/>
            <person name="Eisen J.A."/>
            <person name="Garrity G."/>
            <person name="Hugenholtz P."/>
            <person name="Kyrpides N.C."/>
        </authorList>
    </citation>
    <scope>NUCLEOTIDE SEQUENCE [LARGE SCALE GENOMIC DNA]</scope>
    <source>
        <strain evidence="4 5">CGMCC 1.6858</strain>
    </source>
</reference>
<sequence>MRDVAHTRLSILDLAPVSVGQSVSEALRNTLALAEYADRWGYHRYWLAEHHNMDGVAASATAVLIGQVAALTRRIRVGAGGVMLPNHTPQTVAEQFGTLEILYPGRIDLGLGRSPGGDYATMEALRVDMIKASREFPERVRDLLQCLTRRSGPAFSAPPGEGANVPVWLLGSSLVSARLAAELGLPYAFAAQFAPARLQEALALYRERFQPSDYQPRPRVIVAAPVVAADTDEQARHLARSMYRRTLDWARGESGQLKPPSTELDWSDTERAVVEEHYVEAIIGGPDTVRTGLQDLLIRTEANELLIHTDTYDFKDRLRSYEIVSQIKS</sequence>
<dbReference type="OrthoDB" id="9780518at2"/>
<dbReference type="InterPro" id="IPR019949">
    <property type="entry name" value="CmoO-like"/>
</dbReference>
<protein>
    <recommendedName>
        <fullName evidence="2">Luciferase-like monooxygenase</fullName>
    </recommendedName>
</protein>
<dbReference type="Proteomes" id="UP000316905">
    <property type="component" value="Unassembled WGS sequence"/>
</dbReference>
<dbReference type="FunFam" id="3.20.20.30:FF:000002">
    <property type="entry name" value="LLM class flavin-dependent oxidoreductase"/>
    <property type="match status" value="1"/>
</dbReference>
<organism evidence="4 5">
    <name type="scientific">Pseudomonas duriflava</name>
    <dbReference type="NCBI Taxonomy" id="459528"/>
    <lineage>
        <taxon>Bacteria</taxon>
        <taxon>Pseudomonadati</taxon>
        <taxon>Pseudomonadota</taxon>
        <taxon>Gammaproteobacteria</taxon>
        <taxon>Pseudomonadales</taxon>
        <taxon>Pseudomonadaceae</taxon>
        <taxon>Pseudomonas</taxon>
    </lineage>
</organism>
<evidence type="ECO:0000259" key="3">
    <source>
        <dbReference type="Pfam" id="PF00296"/>
    </source>
</evidence>
<comment type="similarity">
    <text evidence="1">To bacterial alkanal monooxygenase alpha and beta chains.</text>
</comment>
<dbReference type="InterPro" id="IPR011251">
    <property type="entry name" value="Luciferase-like_dom"/>
</dbReference>
<evidence type="ECO:0000256" key="2">
    <source>
        <dbReference type="ARBA" id="ARBA00074555"/>
    </source>
</evidence>
<dbReference type="Gene3D" id="3.20.20.30">
    <property type="entry name" value="Luciferase-like domain"/>
    <property type="match status" value="1"/>
</dbReference>
<evidence type="ECO:0000313" key="4">
    <source>
        <dbReference type="EMBL" id="TWI57484.1"/>
    </source>
</evidence>
<dbReference type="EMBL" id="VLKY01000002">
    <property type="protein sequence ID" value="TWI57484.1"/>
    <property type="molecule type" value="Genomic_DNA"/>
</dbReference>